<dbReference type="InterPro" id="IPR008271">
    <property type="entry name" value="Ser/Thr_kinase_AS"/>
</dbReference>
<name>A0A8J3THE4_9ACTN</name>
<dbReference type="InterPro" id="IPR050660">
    <property type="entry name" value="NEK_Ser/Thr_kinase"/>
</dbReference>
<protein>
    <recommendedName>
        <fullName evidence="1">non-specific serine/threonine protein kinase</fullName>
        <ecNumber evidence="1">2.7.11.1</ecNumber>
    </recommendedName>
</protein>
<dbReference type="GO" id="GO:0005524">
    <property type="term" value="F:ATP binding"/>
    <property type="evidence" value="ECO:0007669"/>
    <property type="project" value="UniProtKB-KW"/>
</dbReference>
<dbReference type="EC" id="2.7.11.1" evidence="1"/>
<feature type="transmembrane region" description="Helical" evidence="7">
    <location>
        <begin position="316"/>
        <end position="337"/>
    </location>
</feature>
<dbReference type="PROSITE" id="PS00108">
    <property type="entry name" value="PROTEIN_KINASE_ST"/>
    <property type="match status" value="1"/>
</dbReference>
<dbReference type="PROSITE" id="PS50011">
    <property type="entry name" value="PROTEIN_KINASE_DOM"/>
    <property type="match status" value="1"/>
</dbReference>
<dbReference type="PANTHER" id="PTHR43671:SF13">
    <property type="entry name" value="SERINE_THREONINE-PROTEIN KINASE NEK2"/>
    <property type="match status" value="1"/>
</dbReference>
<dbReference type="CDD" id="cd14014">
    <property type="entry name" value="STKc_PknB_like"/>
    <property type="match status" value="1"/>
</dbReference>
<evidence type="ECO:0000313" key="9">
    <source>
        <dbReference type="EMBL" id="GII21525.1"/>
    </source>
</evidence>
<sequence length="525" mass="54844">MKSETAGADTPTACSGRVLTPDGTIEDRSYDLLEEIGSGAAATVWRGRDRASGREVAVKVLHEEQVGHPKAVARFLQERSILLSLRHDNIVRVRDLIATADGMLALVMDLVHGGNLREYLAQRGTLPMGEAATLLAQVADGLNAAHVRSVVHRDLKPDNVLVDRALDGSPRARLTDFGIARVLDEPGMTTSGAVIGTPNYMAPELIEGGLPGPAVDVYALGVMFYELLLGRPPYADQLQSTILVRHLRGAPRKRAGIPKRAWAVIQACLNRDPARRPSAAALAVDLRRLALESAGVASLPRLADDIRGAGRRPRRVALSAWIVAAAVVVSGVAGFGGRHLLGGYLRNEPGHAARPSGPAGAHAASRPSAPAASAVAATPSPAPSASARSRTALPGGVGGSAAVKLPPVFGAWQCSTRIAYAGGNQGALVRPCYTTGPAVRIKASMLGGQSGMRVDLTVALHDADTDAAVATNTCPGLAPTQAAPEMSCGPFDHQPPHGHRYVVVLSWKYYAPTPGGSARGEVFSW</sequence>
<dbReference type="EMBL" id="BOON01000008">
    <property type="protein sequence ID" value="GII21525.1"/>
    <property type="molecule type" value="Genomic_DNA"/>
</dbReference>
<evidence type="ECO:0000256" key="2">
    <source>
        <dbReference type="ARBA" id="ARBA00022679"/>
    </source>
</evidence>
<dbReference type="InterPro" id="IPR011009">
    <property type="entry name" value="Kinase-like_dom_sf"/>
</dbReference>
<keyword evidence="5" id="KW-0067">ATP-binding</keyword>
<evidence type="ECO:0000259" key="8">
    <source>
        <dbReference type="PROSITE" id="PS50011"/>
    </source>
</evidence>
<gene>
    <name evidence="9" type="ORF">Pme01_11220</name>
</gene>
<dbReference type="AlphaFoldDB" id="A0A8J3THE4"/>
<organism evidence="9 10">
    <name type="scientific">Planosporangium mesophilum</name>
    <dbReference type="NCBI Taxonomy" id="689768"/>
    <lineage>
        <taxon>Bacteria</taxon>
        <taxon>Bacillati</taxon>
        <taxon>Actinomycetota</taxon>
        <taxon>Actinomycetes</taxon>
        <taxon>Micromonosporales</taxon>
        <taxon>Micromonosporaceae</taxon>
        <taxon>Planosporangium</taxon>
    </lineage>
</organism>
<dbReference type="InterPro" id="IPR000719">
    <property type="entry name" value="Prot_kinase_dom"/>
</dbReference>
<reference evidence="9" key="1">
    <citation type="submission" date="2021-01" db="EMBL/GenBank/DDBJ databases">
        <title>Whole genome shotgun sequence of Planosporangium mesophilum NBRC 109066.</title>
        <authorList>
            <person name="Komaki H."/>
            <person name="Tamura T."/>
        </authorList>
    </citation>
    <scope>NUCLEOTIDE SEQUENCE</scope>
    <source>
        <strain evidence="9">NBRC 109066</strain>
    </source>
</reference>
<keyword evidence="7" id="KW-1133">Transmembrane helix</keyword>
<evidence type="ECO:0000256" key="4">
    <source>
        <dbReference type="ARBA" id="ARBA00022777"/>
    </source>
</evidence>
<keyword evidence="4" id="KW-0418">Kinase</keyword>
<feature type="region of interest" description="Disordered" evidence="6">
    <location>
        <begin position="351"/>
        <end position="391"/>
    </location>
</feature>
<dbReference type="SUPFAM" id="SSF56112">
    <property type="entry name" value="Protein kinase-like (PK-like)"/>
    <property type="match status" value="1"/>
</dbReference>
<dbReference type="Pfam" id="PF00069">
    <property type="entry name" value="Pkinase"/>
    <property type="match status" value="1"/>
</dbReference>
<evidence type="ECO:0000256" key="5">
    <source>
        <dbReference type="ARBA" id="ARBA00022840"/>
    </source>
</evidence>
<dbReference type="RefSeq" id="WP_168117554.1">
    <property type="nucleotide sequence ID" value="NZ_BOON01000008.1"/>
</dbReference>
<comment type="caution">
    <text evidence="9">The sequence shown here is derived from an EMBL/GenBank/DDBJ whole genome shotgun (WGS) entry which is preliminary data.</text>
</comment>
<evidence type="ECO:0000256" key="1">
    <source>
        <dbReference type="ARBA" id="ARBA00012513"/>
    </source>
</evidence>
<evidence type="ECO:0000313" key="10">
    <source>
        <dbReference type="Proteomes" id="UP000599074"/>
    </source>
</evidence>
<proteinExistence type="predicted"/>
<keyword evidence="7" id="KW-0472">Membrane</keyword>
<evidence type="ECO:0000256" key="3">
    <source>
        <dbReference type="ARBA" id="ARBA00022741"/>
    </source>
</evidence>
<dbReference type="GO" id="GO:0004674">
    <property type="term" value="F:protein serine/threonine kinase activity"/>
    <property type="evidence" value="ECO:0007669"/>
    <property type="project" value="UniProtKB-EC"/>
</dbReference>
<feature type="region of interest" description="Disordered" evidence="6">
    <location>
        <begin position="1"/>
        <end position="20"/>
    </location>
</feature>
<dbReference type="Proteomes" id="UP000599074">
    <property type="component" value="Unassembled WGS sequence"/>
</dbReference>
<keyword evidence="7" id="KW-0812">Transmembrane</keyword>
<evidence type="ECO:0000256" key="7">
    <source>
        <dbReference type="SAM" id="Phobius"/>
    </source>
</evidence>
<dbReference type="Gene3D" id="1.10.510.10">
    <property type="entry name" value="Transferase(Phosphotransferase) domain 1"/>
    <property type="match status" value="1"/>
</dbReference>
<keyword evidence="10" id="KW-1185">Reference proteome</keyword>
<feature type="domain" description="Protein kinase" evidence="8">
    <location>
        <begin position="30"/>
        <end position="291"/>
    </location>
</feature>
<dbReference type="PANTHER" id="PTHR43671">
    <property type="entry name" value="SERINE/THREONINE-PROTEIN KINASE NEK"/>
    <property type="match status" value="1"/>
</dbReference>
<dbReference type="SMART" id="SM00220">
    <property type="entry name" value="S_TKc"/>
    <property type="match status" value="1"/>
</dbReference>
<keyword evidence="3" id="KW-0547">Nucleotide-binding</keyword>
<accession>A0A8J3THE4</accession>
<evidence type="ECO:0000256" key="6">
    <source>
        <dbReference type="SAM" id="MobiDB-lite"/>
    </source>
</evidence>
<keyword evidence="2" id="KW-0808">Transferase</keyword>